<evidence type="ECO:0000313" key="5">
    <source>
        <dbReference type="Proteomes" id="UP000055590"/>
    </source>
</evidence>
<accession>A0A0K1PAT3</accession>
<dbReference type="InterPro" id="IPR019554">
    <property type="entry name" value="Soluble_ligand-bd"/>
</dbReference>
<dbReference type="Pfam" id="PF10531">
    <property type="entry name" value="SLBB"/>
    <property type="match status" value="1"/>
</dbReference>
<dbReference type="InterPro" id="IPR003715">
    <property type="entry name" value="Poly_export_N"/>
</dbReference>
<sequence length="188" mass="20448">MDWKRWTVLAAICLAGCASTQKTRLSEPEGPYRIGREDVVEVAVFQAPELSRTVPVRPDGKISLPLLGDVEVAGKSAQELADELRSKLEAVVQSPRVTVIIREINAARIYVIGEVVHPGAYPVRGNLDAIQALALAGGFGDFASRGRVLLIRKGPKGDERMVVDYDELVKNADSVIPRMMPGDTLYVP</sequence>
<dbReference type="Gene3D" id="3.30.1950.10">
    <property type="entry name" value="wza like domain"/>
    <property type="match status" value="1"/>
</dbReference>
<protein>
    <submittedName>
        <fullName evidence="4">Capsule polysaccharide export protein</fullName>
    </submittedName>
</protein>
<gene>
    <name evidence="4" type="ORF">AKJ08_1040</name>
</gene>
<keyword evidence="5" id="KW-1185">Reference proteome</keyword>
<evidence type="ECO:0000259" key="3">
    <source>
        <dbReference type="Pfam" id="PF10531"/>
    </source>
</evidence>
<name>A0A0K1PAT3_9BACT</name>
<dbReference type="STRING" id="1391653.AKJ08_1040"/>
<keyword evidence="1" id="KW-0732">Signal</keyword>
<reference evidence="4 5" key="1">
    <citation type="submission" date="2015-08" db="EMBL/GenBank/DDBJ databases">
        <authorList>
            <person name="Babu N.S."/>
            <person name="Beckwith C.J."/>
            <person name="Beseler K.G."/>
            <person name="Brison A."/>
            <person name="Carone J.V."/>
            <person name="Caskin T.P."/>
            <person name="Diamond M."/>
            <person name="Durham M.E."/>
            <person name="Foxe J.M."/>
            <person name="Go M."/>
            <person name="Henderson B.A."/>
            <person name="Jones I.B."/>
            <person name="McGettigan J.A."/>
            <person name="Micheletti S.J."/>
            <person name="Nasrallah M.E."/>
            <person name="Ortiz D."/>
            <person name="Piller C.R."/>
            <person name="Privatt S.R."/>
            <person name="Schneider S.L."/>
            <person name="Sharp S."/>
            <person name="Smith T.C."/>
            <person name="Stanton J.D."/>
            <person name="Ullery H.E."/>
            <person name="Wilson R.J."/>
            <person name="Serrano M.G."/>
            <person name="Buck G."/>
            <person name="Lee V."/>
            <person name="Wang Y."/>
            <person name="Carvalho R."/>
            <person name="Voegtly L."/>
            <person name="Shi R."/>
            <person name="Duckworth R."/>
            <person name="Johnson A."/>
            <person name="Loviza R."/>
            <person name="Walstead R."/>
            <person name="Shah Z."/>
            <person name="Kiflezghi M."/>
            <person name="Wade K."/>
            <person name="Ball S.L."/>
            <person name="Bradley K.W."/>
            <person name="Asai D.J."/>
            <person name="Bowman C.A."/>
            <person name="Russell D.A."/>
            <person name="Pope W.H."/>
            <person name="Jacobs-Sera D."/>
            <person name="Hendrix R.W."/>
            <person name="Hatfull G.F."/>
        </authorList>
    </citation>
    <scope>NUCLEOTIDE SEQUENCE [LARGE SCALE GENOMIC DNA]</scope>
    <source>
        <strain evidence="4 5">DSM 27710</strain>
    </source>
</reference>
<dbReference type="PANTHER" id="PTHR33619">
    <property type="entry name" value="POLYSACCHARIDE EXPORT PROTEIN GFCE-RELATED"/>
    <property type="match status" value="1"/>
</dbReference>
<dbReference type="InterPro" id="IPR049712">
    <property type="entry name" value="Poly_export"/>
</dbReference>
<dbReference type="Gene3D" id="3.10.560.10">
    <property type="entry name" value="Outer membrane lipoprotein wza domain like"/>
    <property type="match status" value="1"/>
</dbReference>
<dbReference type="RefSeq" id="WP_050725077.1">
    <property type="nucleotide sequence ID" value="NZ_CP012332.1"/>
</dbReference>
<dbReference type="Pfam" id="PF02563">
    <property type="entry name" value="Poly_export"/>
    <property type="match status" value="1"/>
</dbReference>
<dbReference type="PANTHER" id="PTHR33619:SF3">
    <property type="entry name" value="POLYSACCHARIDE EXPORT PROTEIN GFCE-RELATED"/>
    <property type="match status" value="1"/>
</dbReference>
<evidence type="ECO:0000259" key="2">
    <source>
        <dbReference type="Pfam" id="PF02563"/>
    </source>
</evidence>
<feature type="domain" description="Polysaccharide export protein N-terminal" evidence="2">
    <location>
        <begin position="28"/>
        <end position="101"/>
    </location>
</feature>
<dbReference type="PATRIC" id="fig|1391653.3.peg.1068"/>
<organism evidence="4 5">
    <name type="scientific">Vulgatibacter incomptus</name>
    <dbReference type="NCBI Taxonomy" id="1391653"/>
    <lineage>
        <taxon>Bacteria</taxon>
        <taxon>Pseudomonadati</taxon>
        <taxon>Myxococcota</taxon>
        <taxon>Myxococcia</taxon>
        <taxon>Myxococcales</taxon>
        <taxon>Cystobacterineae</taxon>
        <taxon>Vulgatibacteraceae</taxon>
        <taxon>Vulgatibacter</taxon>
    </lineage>
</organism>
<feature type="domain" description="Soluble ligand binding" evidence="3">
    <location>
        <begin position="109"/>
        <end position="164"/>
    </location>
</feature>
<dbReference type="GO" id="GO:0015159">
    <property type="term" value="F:polysaccharide transmembrane transporter activity"/>
    <property type="evidence" value="ECO:0007669"/>
    <property type="project" value="InterPro"/>
</dbReference>
<proteinExistence type="predicted"/>
<evidence type="ECO:0000256" key="1">
    <source>
        <dbReference type="ARBA" id="ARBA00022729"/>
    </source>
</evidence>
<dbReference type="KEGG" id="vin:AKJ08_1040"/>
<dbReference type="EMBL" id="CP012332">
    <property type="protein sequence ID" value="AKU90653.1"/>
    <property type="molecule type" value="Genomic_DNA"/>
</dbReference>
<evidence type="ECO:0000313" key="4">
    <source>
        <dbReference type="EMBL" id="AKU90653.1"/>
    </source>
</evidence>
<dbReference type="Proteomes" id="UP000055590">
    <property type="component" value="Chromosome"/>
</dbReference>
<dbReference type="AlphaFoldDB" id="A0A0K1PAT3"/>
<dbReference type="OrthoDB" id="193635at2"/>